<dbReference type="SUPFAM" id="SSF52540">
    <property type="entry name" value="P-loop containing nucleoside triphosphate hydrolases"/>
    <property type="match status" value="1"/>
</dbReference>
<name>A0AA39QU40_9LECA</name>
<dbReference type="Gene3D" id="3.40.50.300">
    <property type="entry name" value="P-loop containing nucleotide triphosphate hydrolases"/>
    <property type="match status" value="1"/>
</dbReference>
<dbReference type="InterPro" id="IPR003578">
    <property type="entry name" value="Small_GTPase_Rho"/>
</dbReference>
<dbReference type="PROSITE" id="PS51419">
    <property type="entry name" value="RAB"/>
    <property type="match status" value="1"/>
</dbReference>
<keyword evidence="5" id="KW-1185">Reference proteome</keyword>
<keyword evidence="2" id="KW-0547">Nucleotide-binding</keyword>
<evidence type="ECO:0000256" key="2">
    <source>
        <dbReference type="ARBA" id="ARBA00022741"/>
    </source>
</evidence>
<dbReference type="SMART" id="SM00174">
    <property type="entry name" value="RHO"/>
    <property type="match status" value="1"/>
</dbReference>
<dbReference type="Pfam" id="PF00071">
    <property type="entry name" value="Ras"/>
    <property type="match status" value="1"/>
</dbReference>
<dbReference type="PRINTS" id="PR00449">
    <property type="entry name" value="RASTRNSFRMNG"/>
</dbReference>
<reference evidence="4" key="1">
    <citation type="submission" date="2023-03" db="EMBL/GenBank/DDBJ databases">
        <title>Complete genome of Cladonia borealis.</title>
        <authorList>
            <person name="Park H."/>
        </authorList>
    </citation>
    <scope>NUCLEOTIDE SEQUENCE</scope>
    <source>
        <strain evidence="4">ANT050790</strain>
    </source>
</reference>
<evidence type="ECO:0000256" key="3">
    <source>
        <dbReference type="ARBA" id="ARBA00023134"/>
    </source>
</evidence>
<dbReference type="SMART" id="SM00173">
    <property type="entry name" value="RAS"/>
    <property type="match status" value="1"/>
</dbReference>
<evidence type="ECO:0000313" key="5">
    <source>
        <dbReference type="Proteomes" id="UP001166286"/>
    </source>
</evidence>
<keyword evidence="1" id="KW-0488">Methylation</keyword>
<evidence type="ECO:0000256" key="1">
    <source>
        <dbReference type="ARBA" id="ARBA00022481"/>
    </source>
</evidence>
<dbReference type="InterPro" id="IPR005225">
    <property type="entry name" value="Small_GTP-bd"/>
</dbReference>
<dbReference type="SMART" id="SM00175">
    <property type="entry name" value="RAB"/>
    <property type="match status" value="1"/>
</dbReference>
<gene>
    <name evidence="4" type="ORF">JMJ35_009473</name>
</gene>
<proteinExistence type="predicted"/>
<dbReference type="AlphaFoldDB" id="A0AA39QU40"/>
<keyword evidence="3" id="KW-0342">GTP-binding</keyword>
<evidence type="ECO:0000313" key="4">
    <source>
        <dbReference type="EMBL" id="KAK0508389.1"/>
    </source>
</evidence>
<dbReference type="InterPro" id="IPR001806">
    <property type="entry name" value="Small_GTPase"/>
</dbReference>
<dbReference type="GO" id="GO:0007264">
    <property type="term" value="P:small GTPase-mediated signal transduction"/>
    <property type="evidence" value="ECO:0007669"/>
    <property type="project" value="InterPro"/>
</dbReference>
<dbReference type="GO" id="GO:0003924">
    <property type="term" value="F:GTPase activity"/>
    <property type="evidence" value="ECO:0007669"/>
    <property type="project" value="InterPro"/>
</dbReference>
<comment type="caution">
    <text evidence="4">The sequence shown here is derived from an EMBL/GenBank/DDBJ whole genome shotgun (WGS) entry which is preliminary data.</text>
</comment>
<dbReference type="EMBL" id="JAFEKC020000021">
    <property type="protein sequence ID" value="KAK0508389.1"/>
    <property type="molecule type" value="Genomic_DNA"/>
</dbReference>
<dbReference type="GO" id="GO:0005525">
    <property type="term" value="F:GTP binding"/>
    <property type="evidence" value="ECO:0007669"/>
    <property type="project" value="UniProtKB-KW"/>
</dbReference>
<dbReference type="PROSITE" id="PS51421">
    <property type="entry name" value="RAS"/>
    <property type="match status" value="1"/>
</dbReference>
<dbReference type="Proteomes" id="UP001166286">
    <property type="component" value="Unassembled WGS sequence"/>
</dbReference>
<dbReference type="InterPro" id="IPR027417">
    <property type="entry name" value="P-loop_NTPase"/>
</dbReference>
<accession>A0AA39QU40</accession>
<protein>
    <submittedName>
        <fullName evidence="4">Uncharacterized protein</fullName>
    </submittedName>
</protein>
<organism evidence="4 5">
    <name type="scientific">Cladonia borealis</name>
    <dbReference type="NCBI Taxonomy" id="184061"/>
    <lineage>
        <taxon>Eukaryota</taxon>
        <taxon>Fungi</taxon>
        <taxon>Dikarya</taxon>
        <taxon>Ascomycota</taxon>
        <taxon>Pezizomycotina</taxon>
        <taxon>Lecanoromycetes</taxon>
        <taxon>OSLEUM clade</taxon>
        <taxon>Lecanoromycetidae</taxon>
        <taxon>Lecanorales</taxon>
        <taxon>Lecanorineae</taxon>
        <taxon>Cladoniaceae</taxon>
        <taxon>Cladonia</taxon>
    </lineage>
</organism>
<dbReference type="PANTHER" id="PTHR24072">
    <property type="entry name" value="RHO FAMILY GTPASE"/>
    <property type="match status" value="1"/>
</dbReference>
<dbReference type="PROSITE" id="PS51420">
    <property type="entry name" value="RHO"/>
    <property type="match status" value="1"/>
</dbReference>
<dbReference type="NCBIfam" id="TIGR00231">
    <property type="entry name" value="small_GTP"/>
    <property type="match status" value="1"/>
</dbReference>
<sequence>MDTKSSEGLDRSLYEKLEETGETNVQATHTMTTRRIELPISDAGREIVCIVVGDDNTGKSTLIATLADLPPPTPQQDGWGLMHTNVGQHTIEFVNKNGKNVLLRLLRKKNVLSVWDTIGDEAYDRLRPLYFPQGHVFLLCFSIAEKVSFESIKKKWYYETTSYSNKADSTWVLLGLHADKRKSEHNSSKELDGGRDFVSRKEAEQLAKNLGRWSKSKVPYVECDAREKGGLQAVVEAVIYP</sequence>